<feature type="compositionally biased region" description="Low complexity" evidence="1">
    <location>
        <begin position="281"/>
        <end position="307"/>
    </location>
</feature>
<dbReference type="SUPFAM" id="SSF54616">
    <property type="entry name" value="DNA-binding domain of Mlu1-box binding protein MBP1"/>
    <property type="match status" value="1"/>
</dbReference>
<dbReference type="Gene3D" id="3.10.260.10">
    <property type="entry name" value="Transcription regulator HTH, APSES-type DNA-binding domain"/>
    <property type="match status" value="1"/>
</dbReference>
<accession>A0A0G2GR08</accession>
<dbReference type="AlphaFoldDB" id="A0A0G2GR08"/>
<sequence length="439" mass="47240">MMKIESLLNPLGIGHGAVELPPPSPFPSTTTTPRLVEQHQQPKPRPKPSKTAAVFVKGKAKGEVRYPPFENIDDYELHQYRIFPRRLDHIKDYPRHIPYNSEKKSFLAKTGREAFEVFQYTFKLPGEEYEYVVMWDYNIGLVRITPFFKCCKYSKTTPARVLTLNAGLREICYSITGGALSAQGYWMPYDAARAVAATFAHPIRHALTPLFGPGFAAACVPPTHPAFASFKIDRAVVARCTAQTHAWTTMMVMGGGGQGRGGDGGGGGDLLLAAAAAAPTAGCESSSSSNNPRSLRQRRTATQQQQQQREHSPSSRQSSQRSSPQQQPAYPHWSPGMESGYYSDLDQNSNSQHRVIDVDVDSPQVSPMTQAAQWASVNGGGGGPNGNGRGCYYLHPATRSHVLAGRAGFVADVAAAIRAALVPAAAVAAAAAVVTTGGG</sequence>
<dbReference type="GO" id="GO:0003677">
    <property type="term" value="F:DNA binding"/>
    <property type="evidence" value="ECO:0007669"/>
    <property type="project" value="InterPro"/>
</dbReference>
<dbReference type="GO" id="GO:0030907">
    <property type="term" value="C:MBF transcription complex"/>
    <property type="evidence" value="ECO:0007669"/>
    <property type="project" value="TreeGrafter"/>
</dbReference>
<dbReference type="Proteomes" id="UP000034182">
    <property type="component" value="Unassembled WGS sequence"/>
</dbReference>
<evidence type="ECO:0000256" key="1">
    <source>
        <dbReference type="SAM" id="MobiDB-lite"/>
    </source>
</evidence>
<feature type="compositionally biased region" description="Low complexity" evidence="1">
    <location>
        <begin position="314"/>
        <end position="327"/>
    </location>
</feature>
<comment type="caution">
    <text evidence="3">The sequence shown here is derived from an EMBL/GenBank/DDBJ whole genome shotgun (WGS) entry which is preliminary data.</text>
</comment>
<feature type="domain" description="HTH APSES-type" evidence="2">
    <location>
        <begin position="104"/>
        <end position="222"/>
    </location>
</feature>
<dbReference type="PANTHER" id="PTHR43828:SF5">
    <property type="entry name" value="TRANSCRIPTIONAL REPRESSOR XBP1"/>
    <property type="match status" value="1"/>
</dbReference>
<protein>
    <submittedName>
        <fullName evidence="3">Putative apses transcription factor xbp1</fullName>
    </submittedName>
</protein>
<feature type="region of interest" description="Disordered" evidence="1">
    <location>
        <begin position="18"/>
        <end position="53"/>
    </location>
</feature>
<reference evidence="3 4" key="1">
    <citation type="submission" date="2015-03" db="EMBL/GenBank/DDBJ databases">
        <authorList>
            <person name="Morales-Cruz A."/>
            <person name="Amrine K.C."/>
            <person name="Cantu D."/>
        </authorList>
    </citation>
    <scope>NUCLEOTIDE SEQUENCE [LARGE SCALE GENOMIC DNA]</scope>
    <source>
        <strain evidence="3">DS831</strain>
    </source>
</reference>
<feature type="region of interest" description="Disordered" evidence="1">
    <location>
        <begin position="281"/>
        <end position="347"/>
    </location>
</feature>
<dbReference type="InterPro" id="IPR003163">
    <property type="entry name" value="Tscrpt_reg_HTH_APSES-type"/>
</dbReference>
<evidence type="ECO:0000313" key="3">
    <source>
        <dbReference type="EMBL" id="KKY25773.1"/>
    </source>
</evidence>
<proteinExistence type="predicted"/>
<dbReference type="PANTHER" id="PTHR43828">
    <property type="entry name" value="ASPARAGINASE"/>
    <property type="match status" value="1"/>
</dbReference>
<dbReference type="GO" id="GO:0033309">
    <property type="term" value="C:SBF transcription complex"/>
    <property type="evidence" value="ECO:0007669"/>
    <property type="project" value="TreeGrafter"/>
</dbReference>
<organism evidence="3 4">
    <name type="scientific">Diplodia seriata</name>
    <dbReference type="NCBI Taxonomy" id="420778"/>
    <lineage>
        <taxon>Eukaryota</taxon>
        <taxon>Fungi</taxon>
        <taxon>Dikarya</taxon>
        <taxon>Ascomycota</taxon>
        <taxon>Pezizomycotina</taxon>
        <taxon>Dothideomycetes</taxon>
        <taxon>Dothideomycetes incertae sedis</taxon>
        <taxon>Botryosphaeriales</taxon>
        <taxon>Botryosphaeriaceae</taxon>
        <taxon>Diplodia</taxon>
    </lineage>
</organism>
<dbReference type="EMBL" id="LAQI01000035">
    <property type="protein sequence ID" value="KKY25773.1"/>
    <property type="molecule type" value="Genomic_DNA"/>
</dbReference>
<gene>
    <name evidence="3" type="ORF">UCDDS831_g01866</name>
</gene>
<evidence type="ECO:0000259" key="2">
    <source>
        <dbReference type="PROSITE" id="PS51299"/>
    </source>
</evidence>
<reference evidence="3 4" key="2">
    <citation type="submission" date="2015-05" db="EMBL/GenBank/DDBJ databases">
        <title>Distinctive expansion of gene families associated with plant cell wall degradation and secondary metabolism in the genomes of grapevine trunk pathogens.</title>
        <authorList>
            <person name="Lawrence D.P."/>
            <person name="Travadon R."/>
            <person name="Rolshausen P.E."/>
            <person name="Baumgartner K."/>
        </authorList>
    </citation>
    <scope>NUCLEOTIDE SEQUENCE [LARGE SCALE GENOMIC DNA]</scope>
    <source>
        <strain evidence="3">DS831</strain>
    </source>
</reference>
<dbReference type="PROSITE" id="PS51299">
    <property type="entry name" value="HTH_APSES"/>
    <property type="match status" value="1"/>
</dbReference>
<dbReference type="GO" id="GO:0000981">
    <property type="term" value="F:DNA-binding transcription factor activity, RNA polymerase II-specific"/>
    <property type="evidence" value="ECO:0007669"/>
    <property type="project" value="UniProtKB-ARBA"/>
</dbReference>
<name>A0A0G2GR08_9PEZI</name>
<evidence type="ECO:0000313" key="4">
    <source>
        <dbReference type="Proteomes" id="UP000034182"/>
    </source>
</evidence>
<dbReference type="InterPro" id="IPR051642">
    <property type="entry name" value="SWI6-like"/>
</dbReference>
<dbReference type="InterPro" id="IPR036887">
    <property type="entry name" value="HTH_APSES_sf"/>
</dbReference>